<evidence type="ECO:0000313" key="10">
    <source>
        <dbReference type="Proteomes" id="UP000005087"/>
    </source>
</evidence>
<dbReference type="GO" id="GO:0004222">
    <property type="term" value="F:metalloendopeptidase activity"/>
    <property type="evidence" value="ECO:0007669"/>
    <property type="project" value="InterPro"/>
</dbReference>
<reference evidence="9 10" key="1">
    <citation type="submission" date="2011-09" db="EMBL/GenBank/DDBJ databases">
        <authorList>
            <consortium name="US DOE Joint Genome Institute (JGI-PGF)"/>
            <person name="Lucas S."/>
            <person name="Han J."/>
            <person name="Lapidus A."/>
            <person name="Cheng J.-F."/>
            <person name="Goodwin L."/>
            <person name="Pitluck S."/>
            <person name="Peters L."/>
            <person name="Land M.L."/>
            <person name="Hauser L."/>
            <person name="Brambilla E."/>
            <person name="Klenk H.-P."/>
            <person name="Woyke T.J."/>
        </authorList>
    </citation>
    <scope>NUCLEOTIDE SEQUENCE [LARGE SCALE GENOMIC DNA]</scope>
    <source>
        <strain evidence="9 10">K62</strain>
    </source>
</reference>
<keyword evidence="7" id="KW-0812">Transmembrane</keyword>
<feature type="transmembrane region" description="Helical" evidence="7">
    <location>
        <begin position="291"/>
        <end position="311"/>
    </location>
</feature>
<comment type="similarity">
    <text evidence="6">Belongs to the peptidase M48 family.</text>
</comment>
<dbReference type="Gene3D" id="3.30.2010.10">
    <property type="entry name" value="Metalloproteases ('zincins'), catalytic domain"/>
    <property type="match status" value="1"/>
</dbReference>
<dbReference type="Proteomes" id="UP000005087">
    <property type="component" value="Chromosome"/>
</dbReference>
<comment type="cofactor">
    <cofactor evidence="6">
        <name>Zn(2+)</name>
        <dbReference type="ChEBI" id="CHEBI:29105"/>
    </cofactor>
    <text evidence="6">Binds 1 zinc ion per subunit.</text>
</comment>
<dbReference type="RefSeq" id="WP_005465525.1">
    <property type="nucleotide sequence ID" value="NZ_CM001484.1"/>
</dbReference>
<feature type="transmembrane region" description="Helical" evidence="7">
    <location>
        <begin position="90"/>
        <end position="111"/>
    </location>
</feature>
<evidence type="ECO:0000256" key="4">
    <source>
        <dbReference type="ARBA" id="ARBA00022833"/>
    </source>
</evidence>
<dbReference type="EMBL" id="CM001484">
    <property type="protein sequence ID" value="EIE99819.1"/>
    <property type="molecule type" value="Genomic_DNA"/>
</dbReference>
<dbReference type="CDD" id="cd07326">
    <property type="entry name" value="M56_BlaR1_MecR1_like"/>
    <property type="match status" value="1"/>
</dbReference>
<evidence type="ECO:0000256" key="1">
    <source>
        <dbReference type="ARBA" id="ARBA00022670"/>
    </source>
</evidence>
<organism evidence="9 10">
    <name type="scientific">Saccharomonospora glauca K62</name>
    <dbReference type="NCBI Taxonomy" id="928724"/>
    <lineage>
        <taxon>Bacteria</taxon>
        <taxon>Bacillati</taxon>
        <taxon>Actinomycetota</taxon>
        <taxon>Actinomycetes</taxon>
        <taxon>Pseudonocardiales</taxon>
        <taxon>Pseudonocardiaceae</taxon>
        <taxon>Saccharomonospora</taxon>
    </lineage>
</organism>
<dbReference type="InterPro" id="IPR052173">
    <property type="entry name" value="Beta-lactam_resp_regulator"/>
</dbReference>
<keyword evidence="7" id="KW-1133">Transmembrane helix</keyword>
<keyword evidence="1 6" id="KW-0645">Protease</keyword>
<evidence type="ECO:0000313" key="9">
    <source>
        <dbReference type="EMBL" id="EIE99819.1"/>
    </source>
</evidence>
<feature type="transmembrane region" description="Helical" evidence="7">
    <location>
        <begin position="6"/>
        <end position="22"/>
    </location>
</feature>
<name>I1D4E5_9PSEU</name>
<dbReference type="eggNOG" id="COG0501">
    <property type="taxonomic scope" value="Bacteria"/>
</dbReference>
<evidence type="ECO:0000256" key="7">
    <source>
        <dbReference type="SAM" id="Phobius"/>
    </source>
</evidence>
<keyword evidence="5 6" id="KW-0482">Metalloprotease</keyword>
<dbReference type="HOGENOM" id="CLU_056335_0_0_11"/>
<feature type="transmembrane region" description="Helical" evidence="7">
    <location>
        <begin position="34"/>
        <end position="59"/>
    </location>
</feature>
<evidence type="ECO:0000256" key="6">
    <source>
        <dbReference type="RuleBase" id="RU003983"/>
    </source>
</evidence>
<keyword evidence="10" id="KW-1185">Reference proteome</keyword>
<protein>
    <submittedName>
        <fullName evidence="9">Antirepressor regulating drug resistance protein</fullName>
    </submittedName>
</protein>
<proteinExistence type="inferred from homology"/>
<keyword evidence="4 6" id="KW-0862">Zinc</keyword>
<dbReference type="InterPro" id="IPR001915">
    <property type="entry name" value="Peptidase_M48"/>
</dbReference>
<sequence length="317" mass="33256">MTAALTLLVGALAAGWLVPGLLHRTDLRRHDPVLLVVVWLLSMIGVLVSAAVGVVFLLLPSHGPGTAVLTAVHECWAAIQHGTPPETEKLAGLLGLALLIAFVVRLAVVFVRGLRRRARAREAHLSVLRLVARADPNSPDTLWLAHDRPLAFSMAGRPGVVVATEGLVRHLDQKAVEAVFAHERAHLAGRHHLLIAGAEALRVAIPFLPLFRDAPRALRELVELSADAVAVRRCGTAAVRSALRDVSGHDAPSTSLAMARCAVDTRIARLQVGATSPTGTRRLVSCAMAGLAAGVLPFLAGAGLLAGIALISCPPVS</sequence>
<dbReference type="GO" id="GO:0046872">
    <property type="term" value="F:metal ion binding"/>
    <property type="evidence" value="ECO:0007669"/>
    <property type="project" value="UniProtKB-KW"/>
</dbReference>
<keyword evidence="2" id="KW-0479">Metal-binding</keyword>
<gene>
    <name evidence="9" type="ORF">SacglDRAFT_02941</name>
</gene>
<dbReference type="PANTHER" id="PTHR34978">
    <property type="entry name" value="POSSIBLE SENSOR-TRANSDUCER PROTEIN BLAR"/>
    <property type="match status" value="1"/>
</dbReference>
<reference evidence="10" key="2">
    <citation type="submission" date="2012-01" db="EMBL/GenBank/DDBJ databases">
        <title>Noncontiguous Finished sequence of chromosome of Saccharomonospora glauca K62.</title>
        <authorList>
            <consortium name="US DOE Joint Genome Institute"/>
            <person name="Lucas S."/>
            <person name="Han J."/>
            <person name="Lapidus A."/>
            <person name="Cheng J.-F."/>
            <person name="Goodwin L."/>
            <person name="Pitluck S."/>
            <person name="Peters L."/>
            <person name="Mikhailova N."/>
            <person name="Held B."/>
            <person name="Detter J.C."/>
            <person name="Han C."/>
            <person name="Tapia R."/>
            <person name="Land M."/>
            <person name="Hauser L."/>
            <person name="Kyrpides N."/>
            <person name="Ivanova N."/>
            <person name="Pagani I."/>
            <person name="Brambilla E.-M."/>
            <person name="Klenk H.-P."/>
            <person name="Woyke T."/>
        </authorList>
    </citation>
    <scope>NUCLEOTIDE SEQUENCE [LARGE SCALE GENOMIC DNA]</scope>
    <source>
        <strain evidence="10">K62</strain>
    </source>
</reference>
<evidence type="ECO:0000259" key="8">
    <source>
        <dbReference type="Pfam" id="PF01435"/>
    </source>
</evidence>
<accession>I1D4E5</accession>
<evidence type="ECO:0000256" key="5">
    <source>
        <dbReference type="ARBA" id="ARBA00023049"/>
    </source>
</evidence>
<dbReference type="STRING" id="928724.SacglDRAFT_02941"/>
<keyword evidence="7" id="KW-0472">Membrane</keyword>
<dbReference type="PANTHER" id="PTHR34978:SF3">
    <property type="entry name" value="SLR0241 PROTEIN"/>
    <property type="match status" value="1"/>
</dbReference>
<evidence type="ECO:0000256" key="2">
    <source>
        <dbReference type="ARBA" id="ARBA00022723"/>
    </source>
</evidence>
<dbReference type="Pfam" id="PF01435">
    <property type="entry name" value="Peptidase_M48"/>
    <property type="match status" value="1"/>
</dbReference>
<evidence type="ECO:0000256" key="3">
    <source>
        <dbReference type="ARBA" id="ARBA00022801"/>
    </source>
</evidence>
<dbReference type="GO" id="GO:0006508">
    <property type="term" value="P:proteolysis"/>
    <property type="evidence" value="ECO:0007669"/>
    <property type="project" value="UniProtKB-KW"/>
</dbReference>
<dbReference type="AlphaFoldDB" id="I1D4E5"/>
<feature type="domain" description="Peptidase M48" evidence="8">
    <location>
        <begin position="119"/>
        <end position="197"/>
    </location>
</feature>
<dbReference type="OrthoDB" id="9785340at2"/>
<keyword evidence="3 6" id="KW-0378">Hydrolase</keyword>